<reference evidence="1" key="2">
    <citation type="submission" date="2020-07" db="EMBL/GenBank/DDBJ databases">
        <authorList>
            <person name="Vera ALvarez R."/>
            <person name="Arias-Moreno D.M."/>
            <person name="Jimenez-Jacinto V."/>
            <person name="Jimenez-Bremont J.F."/>
            <person name="Swaminathan K."/>
            <person name="Moose S.P."/>
            <person name="Guerrero-Gonzalez M.L."/>
            <person name="Marino-Ramirez L."/>
            <person name="Landsman D."/>
            <person name="Rodriguez-Kessler M."/>
            <person name="Delgado-Sanchez P."/>
        </authorList>
    </citation>
    <scope>NUCLEOTIDE SEQUENCE</scope>
    <source>
        <tissue evidence="1">Cladode</tissue>
    </source>
</reference>
<evidence type="ECO:0000313" key="1">
    <source>
        <dbReference type="EMBL" id="MBA4623926.1"/>
    </source>
</evidence>
<protein>
    <submittedName>
        <fullName evidence="1">Uncharacterized protein</fullName>
    </submittedName>
</protein>
<dbReference type="EMBL" id="GISG01045650">
    <property type="protein sequence ID" value="MBA4623926.1"/>
    <property type="molecule type" value="Transcribed_RNA"/>
</dbReference>
<name>A0A7C9CRG0_OPUST</name>
<sequence>MAFPQQLSLFSPVSSSPPFSLLFRASTAFPKLPFKTSRDAFKLLACSSSSPMVTEQAMLEAVAQTEGDSLPCVRSYENDMARFSLAGAVCFEQALTAAAADGGEAAAEHISSGLSAMVVETVFPGPDDEHSTVSTRLFLPARKVKEKAQKLRSSLSKDILCSTNSRNLLAMTFRQVVMRKLWNFELAVFVPGSKRNMDELGSLREVAASFSLRSSDEKVISRLAEAVCTLAFDSIQEEFLRGSSGKTLDGFFNWFPKPKQFMSKDSSVVIFRYADEIVENSTSLLDRFNMVRAKFTLTNKKPGRSAWPSLVHSKLEKIGGSEFSAWASEYVPAYRIEIDADRLTDLNFEGWKRTMANKWEVYLTHSQMVGLANIVDMYFEDVYTLPSKQLSCDVAEDTKKLSKTQGFSLFGFLRTTLITASFLLSVGMMVKLRLPHLYKSIRRDTGEHSVLASSESNDGQEEGCS</sequence>
<organism evidence="1">
    <name type="scientific">Opuntia streptacantha</name>
    <name type="common">Prickly pear cactus</name>
    <name type="synonym">Opuntia cardona</name>
    <dbReference type="NCBI Taxonomy" id="393608"/>
    <lineage>
        <taxon>Eukaryota</taxon>
        <taxon>Viridiplantae</taxon>
        <taxon>Streptophyta</taxon>
        <taxon>Embryophyta</taxon>
        <taxon>Tracheophyta</taxon>
        <taxon>Spermatophyta</taxon>
        <taxon>Magnoliopsida</taxon>
        <taxon>eudicotyledons</taxon>
        <taxon>Gunneridae</taxon>
        <taxon>Pentapetalae</taxon>
        <taxon>Caryophyllales</taxon>
        <taxon>Cactineae</taxon>
        <taxon>Cactaceae</taxon>
        <taxon>Opuntioideae</taxon>
        <taxon>Opuntia</taxon>
    </lineage>
</organism>
<dbReference type="PANTHER" id="PTHR35694:SF1">
    <property type="entry name" value="DENEDDYLASE"/>
    <property type="match status" value="1"/>
</dbReference>
<dbReference type="PANTHER" id="PTHR35694">
    <property type="entry name" value="DENEDDYLASE"/>
    <property type="match status" value="1"/>
</dbReference>
<proteinExistence type="predicted"/>
<dbReference type="AlphaFoldDB" id="A0A7C9CRG0"/>
<accession>A0A7C9CRG0</accession>
<reference evidence="1" key="1">
    <citation type="journal article" date="2013" name="J. Plant Res.">
        <title>Effect of fungi and light on seed germination of three Opuntia species from semiarid lands of central Mexico.</title>
        <authorList>
            <person name="Delgado-Sanchez P."/>
            <person name="Jimenez-Bremont J.F."/>
            <person name="Guerrero-Gonzalez Mde L."/>
            <person name="Flores J."/>
        </authorList>
    </citation>
    <scope>NUCLEOTIDE SEQUENCE</scope>
    <source>
        <tissue evidence="1">Cladode</tissue>
    </source>
</reference>